<name>A0A1W4X903_AGRPL</name>
<dbReference type="InterPro" id="IPR002655">
    <property type="entry name" value="Acyl-CoA_oxidase_C"/>
</dbReference>
<evidence type="ECO:0000256" key="9">
    <source>
        <dbReference type="ARBA" id="ARBA00023140"/>
    </source>
</evidence>
<proteinExistence type="inferred from homology"/>
<keyword evidence="9" id="KW-0576">Peroxisome</keyword>
<evidence type="ECO:0000256" key="8">
    <source>
        <dbReference type="ARBA" id="ARBA00023098"/>
    </source>
</evidence>
<keyword evidence="8" id="KW-0443">Lipid metabolism</keyword>
<dbReference type="GO" id="GO:0071949">
    <property type="term" value="F:FAD binding"/>
    <property type="evidence" value="ECO:0007669"/>
    <property type="project" value="InterPro"/>
</dbReference>
<feature type="domain" description="Acyl-CoA oxidase/dehydrogenase middle" evidence="14">
    <location>
        <begin position="156"/>
        <end position="264"/>
    </location>
</feature>
<dbReference type="InterPro" id="IPR046373">
    <property type="entry name" value="Acyl-CoA_Oxase/DH_mid-dom_sf"/>
</dbReference>
<dbReference type="GO" id="GO:0016402">
    <property type="term" value="F:pristanoyl-CoA oxidase activity"/>
    <property type="evidence" value="ECO:0007669"/>
    <property type="project" value="TreeGrafter"/>
</dbReference>
<keyword evidence="4 10" id="KW-0285">Flavoprotein</keyword>
<evidence type="ECO:0000259" key="14">
    <source>
        <dbReference type="Pfam" id="PF02770"/>
    </source>
</evidence>
<dbReference type="Gene3D" id="2.40.110.10">
    <property type="entry name" value="Butyryl-CoA Dehydrogenase, subunit A, domain 2"/>
    <property type="match status" value="1"/>
</dbReference>
<dbReference type="OrthoDB" id="538336at2759"/>
<dbReference type="AlphaFoldDB" id="A0A1W4X903"/>
<dbReference type="GO" id="GO:0055088">
    <property type="term" value="P:lipid homeostasis"/>
    <property type="evidence" value="ECO:0007669"/>
    <property type="project" value="TreeGrafter"/>
</dbReference>
<evidence type="ECO:0000313" key="16">
    <source>
        <dbReference type="Proteomes" id="UP000192223"/>
    </source>
</evidence>
<dbReference type="GO" id="GO:0005777">
    <property type="term" value="C:peroxisome"/>
    <property type="evidence" value="ECO:0007669"/>
    <property type="project" value="UniProtKB-SubCell"/>
</dbReference>
<dbReference type="RefSeq" id="XP_018332515.1">
    <property type="nucleotide sequence ID" value="XM_018477013.2"/>
</dbReference>
<evidence type="ECO:0000256" key="11">
    <source>
        <dbReference type="PIRSR" id="PIRSR000168-1"/>
    </source>
</evidence>
<dbReference type="InterPro" id="IPR009100">
    <property type="entry name" value="AcylCoA_DH/oxidase_NM_dom_sf"/>
</dbReference>
<evidence type="ECO:0000256" key="4">
    <source>
        <dbReference type="ARBA" id="ARBA00022630"/>
    </source>
</evidence>
<dbReference type="Proteomes" id="UP000192223">
    <property type="component" value="Unplaced"/>
</dbReference>
<dbReference type="RefSeq" id="XP_018332516.1">
    <property type="nucleotide sequence ID" value="XM_018477014.2"/>
</dbReference>
<gene>
    <name evidence="17 18 19" type="primary">LOC108742012</name>
</gene>
<evidence type="ECO:0000256" key="12">
    <source>
        <dbReference type="PIRSR" id="PIRSR000168-2"/>
    </source>
</evidence>
<dbReference type="GeneID" id="108742012"/>
<dbReference type="FunFam" id="1.20.140.10:FF:000007">
    <property type="entry name" value="Acyl-coenzyme A oxidase"/>
    <property type="match status" value="1"/>
</dbReference>
<keyword evidence="5 10" id="KW-0274">FAD</keyword>
<dbReference type="PIRSF" id="PIRSF000168">
    <property type="entry name" value="Acyl-CoA_oxidase"/>
    <property type="match status" value="1"/>
</dbReference>
<dbReference type="InterPro" id="IPR055060">
    <property type="entry name" value="ACOX_C_alpha1"/>
</dbReference>
<feature type="binding site" evidence="12">
    <location>
        <position position="198"/>
    </location>
    <ligand>
        <name>FAD</name>
        <dbReference type="ChEBI" id="CHEBI:57692"/>
    </ligand>
</feature>
<evidence type="ECO:0000256" key="5">
    <source>
        <dbReference type="ARBA" id="ARBA00022827"/>
    </source>
</evidence>
<evidence type="ECO:0000256" key="7">
    <source>
        <dbReference type="ARBA" id="ARBA00023002"/>
    </source>
</evidence>
<evidence type="ECO:0000313" key="19">
    <source>
        <dbReference type="RefSeq" id="XP_018332516.1"/>
    </source>
</evidence>
<sequence length="700" mass="79331">METSSTSFIEDLPKGPLDTYRTRSKLNWKKLKLVFEDEEQLKTKIKLWKTLEQNPIFHDSGRELNSDEMKRLAAVRLHQFRKLDFLPKSAVNKGNHKQRMRHLMTVNEAMNICFPDVSVKQAIGMLLLATALEKLGTDRHQFVINGIWNRQILGSVSLTEVAHGSNTKDMKTTATYDRTTQEFVINTPDFQAAKCWGGNLGKTATWTLLFAQLIIDEQPYGLHLFIVPIRDPKTLLSYPGIVVGDMGEKIGLNGIDNGFIIFKDYRIPREYLLNRAADVTPEGNYESSLADPAKILGAVLETLSTARVGIMQECSNMLVSGVTIAVRYGAVRRQFKPSDGSKQEELPLIEYPLHQWRLFPYMATAAVFRIFVTEFAEDYTSSVEKSASETHLGNLNDLVAEIHATVAAMKPLISWTCRDGIQECREACGGYGFLKSARLGDLKSTNDPCVTYEGDNNVLIQQTSNWLIRQWNSLLEEGKVNSPLGTCAFLKNYRRTLSKKFTPRVPGDVVDKKFVWECYEWLITYLVKVTDEKQKQLVDSGLCKFNARNNTQVYRAAILSKVYGEFTALNYYWNRIQRADQDLVLTLNKLGLLYGLWSLDKHLIYFYEGSFATDNGLIVTVKQEILKLCSSLKDDAVTIIDALAPPDFILNSVLGSSDGKVYERLESMFYRNPGALSRPSWWHEILPDSPINDTKLVSKL</sequence>
<dbReference type="GO" id="GO:0033540">
    <property type="term" value="P:fatty acid beta-oxidation using acyl-CoA oxidase"/>
    <property type="evidence" value="ECO:0007669"/>
    <property type="project" value="TreeGrafter"/>
</dbReference>
<reference evidence="17 18" key="1">
    <citation type="submission" date="2025-04" db="UniProtKB">
        <authorList>
            <consortium name="RefSeq"/>
        </authorList>
    </citation>
    <scope>IDENTIFICATION</scope>
    <source>
        <tissue evidence="17 18">Entire body</tissue>
    </source>
</reference>
<dbReference type="RefSeq" id="XP_018332514.1">
    <property type="nucleotide sequence ID" value="XM_018477012.2"/>
</dbReference>
<feature type="domain" description="Acyl-CoA oxidase C-alpha1" evidence="15">
    <location>
        <begin position="302"/>
        <end position="468"/>
    </location>
</feature>
<dbReference type="Pfam" id="PF22924">
    <property type="entry name" value="ACOX_C_alpha1"/>
    <property type="match status" value="1"/>
</dbReference>
<dbReference type="PANTHER" id="PTHR10909">
    <property type="entry name" value="ELECTRON TRANSPORT OXIDOREDUCTASE"/>
    <property type="match status" value="1"/>
</dbReference>
<dbReference type="InterPro" id="IPR006091">
    <property type="entry name" value="Acyl-CoA_Oxase/DH_mid-dom"/>
</dbReference>
<evidence type="ECO:0000256" key="6">
    <source>
        <dbReference type="ARBA" id="ARBA00022832"/>
    </source>
</evidence>
<keyword evidence="16" id="KW-1185">Reference proteome</keyword>
<evidence type="ECO:0000256" key="2">
    <source>
        <dbReference type="ARBA" id="ARBA00004275"/>
    </source>
</evidence>
<feature type="active site" description="Proton acceptor" evidence="11">
    <location>
        <position position="453"/>
    </location>
</feature>
<accession>A0A1W4X903</accession>
<dbReference type="PANTHER" id="PTHR10909:SF223">
    <property type="entry name" value="ACYL-COENZYME A OXIDASE"/>
    <property type="match status" value="1"/>
</dbReference>
<evidence type="ECO:0000259" key="15">
    <source>
        <dbReference type="Pfam" id="PF22924"/>
    </source>
</evidence>
<protein>
    <recommendedName>
        <fullName evidence="10">Acyl-coenzyme A oxidase</fullName>
    </recommendedName>
</protein>
<dbReference type="Pfam" id="PF02770">
    <property type="entry name" value="Acyl-CoA_dh_M"/>
    <property type="match status" value="1"/>
</dbReference>
<dbReference type="Pfam" id="PF01756">
    <property type="entry name" value="ACOX"/>
    <property type="match status" value="1"/>
</dbReference>
<dbReference type="STRING" id="224129.A0A1W4X903"/>
<dbReference type="SUPFAM" id="SSF47203">
    <property type="entry name" value="Acyl-CoA dehydrogenase C-terminal domain-like"/>
    <property type="match status" value="2"/>
</dbReference>
<evidence type="ECO:0000256" key="10">
    <source>
        <dbReference type="PIRNR" id="PIRNR000168"/>
    </source>
</evidence>
<feature type="binding site" evidence="12">
    <location>
        <position position="159"/>
    </location>
    <ligand>
        <name>FAD</name>
        <dbReference type="ChEBI" id="CHEBI:57692"/>
    </ligand>
</feature>
<evidence type="ECO:0000313" key="17">
    <source>
        <dbReference type="RefSeq" id="XP_018332514.1"/>
    </source>
</evidence>
<dbReference type="FunFam" id="1.20.140.10:FF:000010">
    <property type="entry name" value="Acyl-coenzyme A oxidase"/>
    <property type="match status" value="1"/>
</dbReference>
<organism evidence="16 17">
    <name type="scientific">Agrilus planipennis</name>
    <name type="common">Emerald ash borer</name>
    <name type="synonym">Agrilus marcopoli</name>
    <dbReference type="NCBI Taxonomy" id="224129"/>
    <lineage>
        <taxon>Eukaryota</taxon>
        <taxon>Metazoa</taxon>
        <taxon>Ecdysozoa</taxon>
        <taxon>Arthropoda</taxon>
        <taxon>Hexapoda</taxon>
        <taxon>Insecta</taxon>
        <taxon>Pterygota</taxon>
        <taxon>Neoptera</taxon>
        <taxon>Endopterygota</taxon>
        <taxon>Coleoptera</taxon>
        <taxon>Polyphaga</taxon>
        <taxon>Elateriformia</taxon>
        <taxon>Buprestoidea</taxon>
        <taxon>Buprestidae</taxon>
        <taxon>Agrilinae</taxon>
        <taxon>Agrilus</taxon>
    </lineage>
</organism>
<dbReference type="Gene3D" id="1.20.140.10">
    <property type="entry name" value="Butyryl-CoA Dehydrogenase, subunit A, domain 3"/>
    <property type="match status" value="2"/>
</dbReference>
<evidence type="ECO:0000313" key="18">
    <source>
        <dbReference type="RefSeq" id="XP_018332515.1"/>
    </source>
</evidence>
<dbReference type="SUPFAM" id="SSF56645">
    <property type="entry name" value="Acyl-CoA dehydrogenase NM domain-like"/>
    <property type="match status" value="1"/>
</dbReference>
<dbReference type="InterPro" id="IPR036250">
    <property type="entry name" value="AcylCo_DH-like_C"/>
</dbReference>
<keyword evidence="7" id="KW-0560">Oxidoreductase</keyword>
<evidence type="ECO:0000259" key="13">
    <source>
        <dbReference type="Pfam" id="PF01756"/>
    </source>
</evidence>
<feature type="domain" description="Acyl-CoA oxidase C-terminal" evidence="13">
    <location>
        <begin position="514"/>
        <end position="686"/>
    </location>
</feature>
<evidence type="ECO:0000256" key="1">
    <source>
        <dbReference type="ARBA" id="ARBA00001974"/>
    </source>
</evidence>
<comment type="subcellular location">
    <subcellularLocation>
        <location evidence="2">Peroxisome</location>
    </subcellularLocation>
</comment>
<comment type="similarity">
    <text evidence="3 10">Belongs to the acyl-CoA oxidase family.</text>
</comment>
<keyword evidence="6" id="KW-0276">Fatty acid metabolism</keyword>
<dbReference type="KEGG" id="apln:108742012"/>
<dbReference type="GO" id="GO:0005504">
    <property type="term" value="F:fatty acid binding"/>
    <property type="evidence" value="ECO:0007669"/>
    <property type="project" value="TreeGrafter"/>
</dbReference>
<dbReference type="InterPro" id="IPR012258">
    <property type="entry name" value="Acyl-CoA_oxidase"/>
</dbReference>
<evidence type="ECO:0000256" key="3">
    <source>
        <dbReference type="ARBA" id="ARBA00006288"/>
    </source>
</evidence>
<comment type="cofactor">
    <cofactor evidence="1">
        <name>FAD</name>
        <dbReference type="ChEBI" id="CHEBI:57692"/>
    </cofactor>
</comment>
<dbReference type="FunFam" id="2.40.110.10:FF:000005">
    <property type="entry name" value="Acyl-coenzyme A oxidase"/>
    <property type="match status" value="1"/>
</dbReference>